<comment type="caution">
    <text evidence="2">The sequence shown here is derived from an EMBL/GenBank/DDBJ whole genome shotgun (WGS) entry which is preliminary data.</text>
</comment>
<organism evidence="2 3">
    <name type="scientific">Araneus ventricosus</name>
    <name type="common">Orbweaver spider</name>
    <name type="synonym">Epeira ventricosa</name>
    <dbReference type="NCBI Taxonomy" id="182803"/>
    <lineage>
        <taxon>Eukaryota</taxon>
        <taxon>Metazoa</taxon>
        <taxon>Ecdysozoa</taxon>
        <taxon>Arthropoda</taxon>
        <taxon>Chelicerata</taxon>
        <taxon>Arachnida</taxon>
        <taxon>Araneae</taxon>
        <taxon>Araneomorphae</taxon>
        <taxon>Entelegynae</taxon>
        <taxon>Araneoidea</taxon>
        <taxon>Araneidae</taxon>
        <taxon>Araneus</taxon>
    </lineage>
</organism>
<evidence type="ECO:0000313" key="2">
    <source>
        <dbReference type="EMBL" id="GBM50894.1"/>
    </source>
</evidence>
<keyword evidence="1" id="KW-0812">Transmembrane</keyword>
<keyword evidence="3" id="KW-1185">Reference proteome</keyword>
<proteinExistence type="predicted"/>
<accession>A0A4Y2GFU2</accession>
<feature type="non-terminal residue" evidence="2">
    <location>
        <position position="1"/>
    </location>
</feature>
<gene>
    <name evidence="2" type="ORF">AVEN_148724_1</name>
</gene>
<dbReference type="AlphaFoldDB" id="A0A4Y2GFU2"/>
<evidence type="ECO:0000256" key="1">
    <source>
        <dbReference type="SAM" id="Phobius"/>
    </source>
</evidence>
<name>A0A4Y2GFU2_ARAVE</name>
<keyword evidence="1" id="KW-0472">Membrane</keyword>
<evidence type="ECO:0000313" key="3">
    <source>
        <dbReference type="Proteomes" id="UP000499080"/>
    </source>
</evidence>
<protein>
    <submittedName>
        <fullName evidence="2">Uncharacterized protein</fullName>
    </submittedName>
</protein>
<feature type="transmembrane region" description="Helical" evidence="1">
    <location>
        <begin position="20"/>
        <end position="44"/>
    </location>
</feature>
<sequence length="138" mass="15240">VHESQLNLEFPFRSVSVFSGQGVILFLKLVVLIGFGGCLCGEPLTANYSKSSKKPTNRPTFEAAPQDDWHNPETIASIRNNTLNNVVQQIPTILTQLALTQLLSQAIILNQITQLMSSFFNQMSSLLEAATNNNIHQI</sequence>
<keyword evidence="1" id="KW-1133">Transmembrane helix</keyword>
<dbReference type="Proteomes" id="UP000499080">
    <property type="component" value="Unassembled WGS sequence"/>
</dbReference>
<reference evidence="2 3" key="1">
    <citation type="journal article" date="2019" name="Sci. Rep.">
        <title>Orb-weaving spider Araneus ventricosus genome elucidates the spidroin gene catalogue.</title>
        <authorList>
            <person name="Kono N."/>
            <person name="Nakamura H."/>
            <person name="Ohtoshi R."/>
            <person name="Moran D.A.P."/>
            <person name="Shinohara A."/>
            <person name="Yoshida Y."/>
            <person name="Fujiwara M."/>
            <person name="Mori M."/>
            <person name="Tomita M."/>
            <person name="Arakawa K."/>
        </authorList>
    </citation>
    <scope>NUCLEOTIDE SEQUENCE [LARGE SCALE GENOMIC DNA]</scope>
</reference>
<dbReference type="EMBL" id="BGPR01098915">
    <property type="protein sequence ID" value="GBM50894.1"/>
    <property type="molecule type" value="Genomic_DNA"/>
</dbReference>